<dbReference type="SUPFAM" id="SSF51735">
    <property type="entry name" value="NAD(P)-binding Rossmann-fold domains"/>
    <property type="match status" value="1"/>
</dbReference>
<name>A0A5C6EBG1_9BACT</name>
<dbReference type="HAMAP" id="MF_00222">
    <property type="entry name" value="Shikimate_DH_AroE"/>
    <property type="match status" value="1"/>
</dbReference>
<keyword evidence="6 8" id="KW-0057">Aromatic amino acid biosynthesis</keyword>
<evidence type="ECO:0000256" key="1">
    <source>
        <dbReference type="ARBA" id="ARBA00004871"/>
    </source>
</evidence>
<dbReference type="GO" id="GO:0008652">
    <property type="term" value="P:amino acid biosynthetic process"/>
    <property type="evidence" value="ECO:0007669"/>
    <property type="project" value="UniProtKB-KW"/>
</dbReference>
<comment type="caution">
    <text evidence="8">Lacks conserved residue(s) required for the propagation of feature annotation.</text>
</comment>
<dbReference type="Pfam" id="PF18317">
    <property type="entry name" value="SDH_C"/>
    <property type="match status" value="1"/>
</dbReference>
<comment type="catalytic activity">
    <reaction evidence="7 8">
        <text>shikimate + NADP(+) = 3-dehydroshikimate + NADPH + H(+)</text>
        <dbReference type="Rhea" id="RHEA:17737"/>
        <dbReference type="ChEBI" id="CHEBI:15378"/>
        <dbReference type="ChEBI" id="CHEBI:16630"/>
        <dbReference type="ChEBI" id="CHEBI:36208"/>
        <dbReference type="ChEBI" id="CHEBI:57783"/>
        <dbReference type="ChEBI" id="CHEBI:58349"/>
        <dbReference type="EC" id="1.1.1.25"/>
    </reaction>
</comment>
<evidence type="ECO:0000256" key="3">
    <source>
        <dbReference type="ARBA" id="ARBA00022605"/>
    </source>
</evidence>
<comment type="subunit">
    <text evidence="8">Homodimer.</text>
</comment>
<dbReference type="Pfam" id="PF08501">
    <property type="entry name" value="Shikimate_dh_N"/>
    <property type="match status" value="1"/>
</dbReference>
<feature type="binding site" evidence="8">
    <location>
        <position position="93"/>
    </location>
    <ligand>
        <name>shikimate</name>
        <dbReference type="ChEBI" id="CHEBI:36208"/>
    </ligand>
</feature>
<feature type="active site" description="Proton acceptor" evidence="8">
    <location>
        <position position="72"/>
    </location>
</feature>
<evidence type="ECO:0000313" key="12">
    <source>
        <dbReference type="Proteomes" id="UP000315471"/>
    </source>
</evidence>
<dbReference type="PANTHER" id="PTHR21089:SF1">
    <property type="entry name" value="BIFUNCTIONAL 3-DEHYDROQUINATE DEHYDRATASE_SHIKIMATE DEHYDROGENASE, CHLOROPLASTIC"/>
    <property type="match status" value="1"/>
</dbReference>
<comment type="pathway">
    <text evidence="1 8">Metabolic intermediate biosynthesis; chorismate biosynthesis; chorismate from D-erythrose 4-phosphate and phosphoenolpyruvate: step 4/7.</text>
</comment>
<dbReference type="InterPro" id="IPR011342">
    <property type="entry name" value="Shikimate_DH"/>
</dbReference>
<keyword evidence="5 8" id="KW-0560">Oxidoreductase</keyword>
<keyword evidence="4 8" id="KW-0521">NADP</keyword>
<dbReference type="AlphaFoldDB" id="A0A5C6EBG1"/>
<dbReference type="InterPro" id="IPR013708">
    <property type="entry name" value="Shikimate_DH-bd_N"/>
</dbReference>
<evidence type="ECO:0000256" key="6">
    <source>
        <dbReference type="ARBA" id="ARBA00023141"/>
    </source>
</evidence>
<dbReference type="InterPro" id="IPR046346">
    <property type="entry name" value="Aminoacid_DH-like_N_sf"/>
</dbReference>
<feature type="binding site" evidence="8">
    <location>
        <position position="259"/>
    </location>
    <ligand>
        <name>shikimate</name>
        <dbReference type="ChEBI" id="CHEBI:36208"/>
    </ligand>
</feature>
<reference evidence="11 12" key="1">
    <citation type="submission" date="2019-02" db="EMBL/GenBank/DDBJ databases">
        <title>Deep-cultivation of Planctomycetes and their phenomic and genomic characterization uncovers novel biology.</title>
        <authorList>
            <person name="Wiegand S."/>
            <person name="Jogler M."/>
            <person name="Boedeker C."/>
            <person name="Pinto D."/>
            <person name="Vollmers J."/>
            <person name="Rivas-Marin E."/>
            <person name="Kohn T."/>
            <person name="Peeters S.H."/>
            <person name="Heuer A."/>
            <person name="Rast P."/>
            <person name="Oberbeckmann S."/>
            <person name="Bunk B."/>
            <person name="Jeske O."/>
            <person name="Meyerdierks A."/>
            <person name="Storesund J.E."/>
            <person name="Kallscheuer N."/>
            <person name="Luecker S."/>
            <person name="Lage O.M."/>
            <person name="Pohl T."/>
            <person name="Merkel B.J."/>
            <person name="Hornburger P."/>
            <person name="Mueller R.-W."/>
            <person name="Bruemmer F."/>
            <person name="Labrenz M."/>
            <person name="Spormann A.M."/>
            <person name="Op Den Camp H."/>
            <person name="Overmann J."/>
            <person name="Amann R."/>
            <person name="Jetten M.S.M."/>
            <person name="Mascher T."/>
            <person name="Medema M.H."/>
            <person name="Devos D.P."/>
            <person name="Kaster A.-K."/>
            <person name="Ovreas L."/>
            <person name="Rohde M."/>
            <person name="Galperin M.Y."/>
            <person name="Jogler C."/>
        </authorList>
    </citation>
    <scope>NUCLEOTIDE SEQUENCE [LARGE SCALE GENOMIC DNA]</scope>
    <source>
        <strain evidence="11 12">Q31b</strain>
    </source>
</reference>
<dbReference type="Proteomes" id="UP000315471">
    <property type="component" value="Unassembled WGS sequence"/>
</dbReference>
<dbReference type="GO" id="GO:0050661">
    <property type="term" value="F:NADP binding"/>
    <property type="evidence" value="ECO:0007669"/>
    <property type="project" value="InterPro"/>
</dbReference>
<dbReference type="SUPFAM" id="SSF53223">
    <property type="entry name" value="Aminoacid dehydrogenase-like, N-terminal domain"/>
    <property type="match status" value="1"/>
</dbReference>
<comment type="function">
    <text evidence="8">Involved in the biosynthesis of the chorismate, which leads to the biosynthesis of aromatic amino acids. Catalyzes the reversible NADPH linked reduction of 3-dehydroshikimate (DHSA) to yield shikimate (SA).</text>
</comment>
<evidence type="ECO:0000256" key="7">
    <source>
        <dbReference type="ARBA" id="ARBA00049442"/>
    </source>
</evidence>
<protein>
    <recommendedName>
        <fullName evidence="2 8">Shikimate dehydrogenase (NADP(+))</fullName>
        <shortName evidence="8">SDH</shortName>
        <ecNumber evidence="2 8">1.1.1.25</ecNumber>
    </recommendedName>
</protein>
<feature type="binding site" evidence="8">
    <location>
        <position position="229"/>
    </location>
    <ligand>
        <name>NADP(+)</name>
        <dbReference type="ChEBI" id="CHEBI:58349"/>
    </ligand>
</feature>
<evidence type="ECO:0000256" key="4">
    <source>
        <dbReference type="ARBA" id="ARBA00022857"/>
    </source>
</evidence>
<evidence type="ECO:0000256" key="5">
    <source>
        <dbReference type="ARBA" id="ARBA00023002"/>
    </source>
</evidence>
<accession>A0A5C6EBG1</accession>
<sequence length="285" mass="30137">MTNIDAKTTVCALFGHPVGHSLSPAIHNAAFNHLDLPMVYVAHDVEPGQVGKALDGVRAMGYRGLSVTIPHKVEAMQSVDEVDPTAAGIGCINTVVNEGGHLKGYNSDGLGALNALRDAGADPEGKKVVVLGSGGAARAIAVTLACEAKPNELVIMGVKPDELEQLVHDASQRGNTSVRGCPLNDDSLKQEIVAADVVMHCSPIGMHPNEDASLVPVELLREGLVVFDAVYNPRQTRLLKETIAAGGIAIEGIEMFLGQAYVQFELWTGQKAPRDVMRQVVEANL</sequence>
<dbReference type="GO" id="GO:0009073">
    <property type="term" value="P:aromatic amino acid family biosynthetic process"/>
    <property type="evidence" value="ECO:0007669"/>
    <property type="project" value="UniProtKB-KW"/>
</dbReference>
<feature type="binding site" evidence="8">
    <location>
        <begin position="21"/>
        <end position="23"/>
    </location>
    <ligand>
        <name>shikimate</name>
        <dbReference type="ChEBI" id="CHEBI:36208"/>
    </ligand>
</feature>
<dbReference type="Gene3D" id="3.40.50.720">
    <property type="entry name" value="NAD(P)-binding Rossmann-like Domain"/>
    <property type="match status" value="1"/>
</dbReference>
<evidence type="ECO:0000259" key="9">
    <source>
        <dbReference type="Pfam" id="PF08501"/>
    </source>
</evidence>
<dbReference type="InterPro" id="IPR022893">
    <property type="entry name" value="Shikimate_DH_fam"/>
</dbReference>
<evidence type="ECO:0000256" key="2">
    <source>
        <dbReference type="ARBA" id="ARBA00012962"/>
    </source>
</evidence>
<dbReference type="EMBL" id="SJPY01000001">
    <property type="protein sequence ID" value="TWU45277.1"/>
    <property type="molecule type" value="Genomic_DNA"/>
</dbReference>
<proteinExistence type="inferred from homology"/>
<dbReference type="Gene3D" id="3.40.50.10860">
    <property type="entry name" value="Leucine Dehydrogenase, chain A, domain 1"/>
    <property type="match status" value="1"/>
</dbReference>
<keyword evidence="12" id="KW-1185">Reference proteome</keyword>
<feature type="binding site" evidence="8">
    <location>
        <position position="108"/>
    </location>
    <ligand>
        <name>shikimate</name>
        <dbReference type="ChEBI" id="CHEBI:36208"/>
    </ligand>
</feature>
<evidence type="ECO:0000313" key="11">
    <source>
        <dbReference type="EMBL" id="TWU45277.1"/>
    </source>
</evidence>
<feature type="binding site" evidence="8">
    <location>
        <begin position="132"/>
        <end position="136"/>
    </location>
    <ligand>
        <name>NADP(+)</name>
        <dbReference type="ChEBI" id="CHEBI:58349"/>
    </ligand>
</feature>
<dbReference type="GO" id="GO:0009423">
    <property type="term" value="P:chorismate biosynthetic process"/>
    <property type="evidence" value="ECO:0007669"/>
    <property type="project" value="UniProtKB-UniRule"/>
</dbReference>
<evidence type="ECO:0000259" key="10">
    <source>
        <dbReference type="Pfam" id="PF18317"/>
    </source>
</evidence>
<gene>
    <name evidence="11" type="primary">ydiB</name>
    <name evidence="8" type="synonym">aroE</name>
    <name evidence="11" type="ORF">Q31b_04480</name>
</gene>
<dbReference type="GO" id="GO:0004764">
    <property type="term" value="F:shikimate 3-dehydrogenase (NADP+) activity"/>
    <property type="evidence" value="ECO:0007669"/>
    <property type="project" value="UniProtKB-UniRule"/>
</dbReference>
<evidence type="ECO:0000256" key="8">
    <source>
        <dbReference type="HAMAP-Rule" id="MF_00222"/>
    </source>
</evidence>
<keyword evidence="3 8" id="KW-0028">Amino-acid biosynthesis</keyword>
<dbReference type="RefSeq" id="WP_146598009.1">
    <property type="nucleotide sequence ID" value="NZ_SJPY01000001.1"/>
</dbReference>
<feature type="domain" description="Shikimate dehydrogenase substrate binding N-terminal" evidence="9">
    <location>
        <begin position="13"/>
        <end position="95"/>
    </location>
</feature>
<dbReference type="InterPro" id="IPR041121">
    <property type="entry name" value="SDH_C"/>
</dbReference>
<feature type="binding site" evidence="8">
    <location>
        <position position="231"/>
    </location>
    <ligand>
        <name>shikimate</name>
        <dbReference type="ChEBI" id="CHEBI:36208"/>
    </ligand>
</feature>
<feature type="binding site" evidence="8">
    <location>
        <position position="252"/>
    </location>
    <ligand>
        <name>NADP(+)</name>
        <dbReference type="ChEBI" id="CHEBI:58349"/>
    </ligand>
</feature>
<comment type="caution">
    <text evidence="11">The sequence shown here is derived from an EMBL/GenBank/DDBJ whole genome shotgun (WGS) entry which is preliminary data.</text>
</comment>
<dbReference type="EC" id="1.1.1.25" evidence="2 8"/>
<dbReference type="OrthoDB" id="9792692at2"/>
<dbReference type="NCBIfam" id="TIGR00507">
    <property type="entry name" value="aroE"/>
    <property type="match status" value="1"/>
</dbReference>
<feature type="binding site" evidence="8">
    <location>
        <position position="68"/>
    </location>
    <ligand>
        <name>shikimate</name>
        <dbReference type="ChEBI" id="CHEBI:36208"/>
    </ligand>
</feature>
<comment type="similarity">
    <text evidence="8">Belongs to the shikimate dehydrogenase family.</text>
</comment>
<dbReference type="GO" id="GO:0019632">
    <property type="term" value="P:shikimate metabolic process"/>
    <property type="evidence" value="ECO:0007669"/>
    <property type="project" value="InterPro"/>
</dbReference>
<dbReference type="UniPathway" id="UPA00053">
    <property type="reaction ID" value="UER00087"/>
</dbReference>
<dbReference type="CDD" id="cd01065">
    <property type="entry name" value="NAD_bind_Shikimate_DH"/>
    <property type="match status" value="1"/>
</dbReference>
<feature type="domain" description="SDH C-terminal" evidence="10">
    <location>
        <begin position="252"/>
        <end position="282"/>
    </location>
</feature>
<organism evidence="11 12">
    <name type="scientific">Novipirellula aureliae</name>
    <dbReference type="NCBI Taxonomy" id="2527966"/>
    <lineage>
        <taxon>Bacteria</taxon>
        <taxon>Pseudomonadati</taxon>
        <taxon>Planctomycetota</taxon>
        <taxon>Planctomycetia</taxon>
        <taxon>Pirellulales</taxon>
        <taxon>Pirellulaceae</taxon>
        <taxon>Novipirellula</taxon>
    </lineage>
</organism>
<dbReference type="PANTHER" id="PTHR21089">
    <property type="entry name" value="SHIKIMATE DEHYDROGENASE"/>
    <property type="match status" value="1"/>
</dbReference>
<dbReference type="InterPro" id="IPR036291">
    <property type="entry name" value="NAD(P)-bd_dom_sf"/>
</dbReference>